<dbReference type="Proteomes" id="UP000694844">
    <property type="component" value="Chromosome 7"/>
</dbReference>
<feature type="transmembrane region" description="Helical" evidence="1">
    <location>
        <begin position="80"/>
        <end position="104"/>
    </location>
</feature>
<gene>
    <name evidence="3" type="primary">LOC111104741</name>
</gene>
<name>A0A8B8AT41_CRAVI</name>
<accession>A0A8B8AT41</accession>
<reference evidence="3" key="1">
    <citation type="submission" date="2025-08" db="UniProtKB">
        <authorList>
            <consortium name="RefSeq"/>
        </authorList>
    </citation>
    <scope>IDENTIFICATION</scope>
    <source>
        <tissue evidence="3">Whole sample</tissue>
    </source>
</reference>
<evidence type="ECO:0000313" key="2">
    <source>
        <dbReference type="Proteomes" id="UP000694844"/>
    </source>
</evidence>
<dbReference type="AlphaFoldDB" id="A0A8B8AT41"/>
<keyword evidence="2" id="KW-1185">Reference proteome</keyword>
<sequence>MGCEVGFMGTNCSLPCRYPSYGGNCQSECICSEEFCNASTGCIKQKNNEINSSTAYQEIGNLTDSLNVTGSLGKDSTLPITTVVMIPVGIVCAVLAIVLAVYVWRKQRANKQDMNKKGKKSKAKNVEELLNRRSVCSDNANENLYEDMIEPKKVTDNCRETDEGNFEEKGCLEENAYVDSLAFKKQKISQKRESQHLYDPMCWTKPNHL</sequence>
<dbReference type="KEGG" id="cvn:111104741"/>
<proteinExistence type="predicted"/>
<dbReference type="GeneID" id="111104741"/>
<keyword evidence="1" id="KW-0812">Transmembrane</keyword>
<keyword evidence="1" id="KW-0472">Membrane</keyword>
<keyword evidence="1" id="KW-1133">Transmembrane helix</keyword>
<evidence type="ECO:0000256" key="1">
    <source>
        <dbReference type="SAM" id="Phobius"/>
    </source>
</evidence>
<protein>
    <submittedName>
        <fullName evidence="3">Uncharacterized protein LOC111104741</fullName>
    </submittedName>
</protein>
<dbReference type="RefSeq" id="XP_022294552.1">
    <property type="nucleotide sequence ID" value="XM_022438844.1"/>
</dbReference>
<evidence type="ECO:0000313" key="3">
    <source>
        <dbReference type="RefSeq" id="XP_022294552.1"/>
    </source>
</evidence>
<organism evidence="2 3">
    <name type="scientific">Crassostrea virginica</name>
    <name type="common">Eastern oyster</name>
    <dbReference type="NCBI Taxonomy" id="6565"/>
    <lineage>
        <taxon>Eukaryota</taxon>
        <taxon>Metazoa</taxon>
        <taxon>Spiralia</taxon>
        <taxon>Lophotrochozoa</taxon>
        <taxon>Mollusca</taxon>
        <taxon>Bivalvia</taxon>
        <taxon>Autobranchia</taxon>
        <taxon>Pteriomorphia</taxon>
        <taxon>Ostreida</taxon>
        <taxon>Ostreoidea</taxon>
        <taxon>Ostreidae</taxon>
        <taxon>Crassostrea</taxon>
    </lineage>
</organism>